<evidence type="ECO:0000313" key="3">
    <source>
        <dbReference type="Proteomes" id="UP000257200"/>
    </source>
</evidence>
<evidence type="ECO:0000256" key="1">
    <source>
        <dbReference type="SAM" id="Phobius"/>
    </source>
</evidence>
<keyword evidence="1" id="KW-0812">Transmembrane</keyword>
<reference evidence="2" key="2">
    <citation type="submission" date="2025-09" db="UniProtKB">
        <authorList>
            <consortium name="Ensembl"/>
        </authorList>
    </citation>
    <scope>IDENTIFICATION</scope>
</reference>
<proteinExistence type="predicted"/>
<dbReference type="AlphaFoldDB" id="A0A3Q1F0W2"/>
<dbReference type="InParanoid" id="A0A3Q1F0W2"/>
<dbReference type="Proteomes" id="UP000257200">
    <property type="component" value="Unplaced"/>
</dbReference>
<name>A0A3Q1F0W2_9TELE</name>
<sequence length="85" mass="9822">MHSCENWIIIIIIILHISSCLHYILCYPARSKVNVGTFMSNEHTETQRRRIRSDGAPEVLVCVFGPSVWNKAELNFSSTHCWFDV</sequence>
<keyword evidence="1" id="KW-0472">Membrane</keyword>
<dbReference type="Ensembl" id="ENSAPOT00000017661.1">
    <property type="protein sequence ID" value="ENSAPOP00000010388.1"/>
    <property type="gene ID" value="ENSAPOG00000012824.1"/>
</dbReference>
<feature type="transmembrane region" description="Helical" evidence="1">
    <location>
        <begin position="6"/>
        <end position="25"/>
    </location>
</feature>
<keyword evidence="1" id="KW-1133">Transmembrane helix</keyword>
<accession>A0A3Q1F0W2</accession>
<reference evidence="2" key="1">
    <citation type="submission" date="2025-08" db="UniProtKB">
        <authorList>
            <consortium name="Ensembl"/>
        </authorList>
    </citation>
    <scope>IDENTIFICATION</scope>
</reference>
<evidence type="ECO:0000313" key="2">
    <source>
        <dbReference type="Ensembl" id="ENSAPOP00000010388.1"/>
    </source>
</evidence>
<organism evidence="2 3">
    <name type="scientific">Acanthochromis polyacanthus</name>
    <name type="common">spiny chromis</name>
    <dbReference type="NCBI Taxonomy" id="80966"/>
    <lineage>
        <taxon>Eukaryota</taxon>
        <taxon>Metazoa</taxon>
        <taxon>Chordata</taxon>
        <taxon>Craniata</taxon>
        <taxon>Vertebrata</taxon>
        <taxon>Euteleostomi</taxon>
        <taxon>Actinopterygii</taxon>
        <taxon>Neopterygii</taxon>
        <taxon>Teleostei</taxon>
        <taxon>Neoteleostei</taxon>
        <taxon>Acanthomorphata</taxon>
        <taxon>Ovalentaria</taxon>
        <taxon>Pomacentridae</taxon>
        <taxon>Acanthochromis</taxon>
    </lineage>
</organism>
<keyword evidence="3" id="KW-1185">Reference proteome</keyword>
<protein>
    <submittedName>
        <fullName evidence="2">Uncharacterized protein</fullName>
    </submittedName>
</protein>